<sequence length="198" mass="21303">MALPKVLVSLMLLVLLSNTYSSEADELKCPVPKSPKASVNRVSAESAPVLVPVPPTPLIYVPHRKLIAVQGYVSCKSCADAGHNAIMRGLPLPGATVKMICHGKPRDNALVLFAVTDKKGYFFIPPTKKVSDHGARQRCKVYLHSAPAHSKCQHSTHIHGGLSGAYLRLTVPPKPLPFALFTVGPFAYEPLPSACHKV</sequence>
<evidence type="ECO:0000256" key="1">
    <source>
        <dbReference type="ARBA" id="ARBA00022729"/>
    </source>
</evidence>
<dbReference type="Pfam" id="PF01190">
    <property type="entry name" value="Pollen_Ole_e_1"/>
    <property type="match status" value="1"/>
</dbReference>
<dbReference type="GO" id="GO:0071944">
    <property type="term" value="C:cell periphery"/>
    <property type="evidence" value="ECO:0007669"/>
    <property type="project" value="TreeGrafter"/>
</dbReference>
<dbReference type="Proteomes" id="UP000316621">
    <property type="component" value="Chromosome 9"/>
</dbReference>
<dbReference type="OrthoDB" id="665669at2759"/>
<name>A0A4Y7KXQ4_PAPSO</name>
<evidence type="ECO:0000313" key="4">
    <source>
        <dbReference type="Proteomes" id="UP000316621"/>
    </source>
</evidence>
<proteinExistence type="predicted"/>
<dbReference type="Gramene" id="RZC77162">
    <property type="protein sequence ID" value="RZC77162"/>
    <property type="gene ID" value="C5167_001326"/>
</dbReference>
<reference evidence="3 4" key="1">
    <citation type="journal article" date="2018" name="Science">
        <title>The opium poppy genome and morphinan production.</title>
        <authorList>
            <person name="Guo L."/>
            <person name="Winzer T."/>
            <person name="Yang X."/>
            <person name="Li Y."/>
            <person name="Ning Z."/>
            <person name="He Z."/>
            <person name="Teodor R."/>
            <person name="Lu Y."/>
            <person name="Bowser T.A."/>
            <person name="Graham I.A."/>
            <person name="Ye K."/>
        </authorList>
    </citation>
    <scope>NUCLEOTIDE SEQUENCE [LARGE SCALE GENOMIC DNA]</scope>
    <source>
        <strain evidence="4">cv. HN1</strain>
        <tissue evidence="3">Leaves</tissue>
    </source>
</reference>
<gene>
    <name evidence="3" type="ORF">C5167_001326</name>
</gene>
<evidence type="ECO:0000313" key="3">
    <source>
        <dbReference type="EMBL" id="RZC77162.1"/>
    </source>
</evidence>
<dbReference type="PANTHER" id="PTHR33470:SF22">
    <property type="entry name" value="POLLEN OLE E 1 ALLERGEN AND EXTENSIN FAMILY PROTEIN"/>
    <property type="match status" value="1"/>
</dbReference>
<keyword evidence="1 2" id="KW-0732">Signal</keyword>
<feature type="chain" id="PRO_5021295869" description="Pollen Ole e 1 allergen and extensin family protein" evidence="2">
    <location>
        <begin position="25"/>
        <end position="198"/>
    </location>
</feature>
<dbReference type="PANTHER" id="PTHR33470">
    <property type="entry name" value="OS01G0164075 PROTEIN"/>
    <property type="match status" value="1"/>
</dbReference>
<dbReference type="EMBL" id="CM010723">
    <property type="protein sequence ID" value="RZC77162.1"/>
    <property type="molecule type" value="Genomic_DNA"/>
</dbReference>
<protein>
    <recommendedName>
        <fullName evidence="5">Pollen Ole e 1 allergen and extensin family protein</fullName>
    </recommendedName>
</protein>
<evidence type="ECO:0008006" key="5">
    <source>
        <dbReference type="Google" id="ProtNLM"/>
    </source>
</evidence>
<evidence type="ECO:0000256" key="2">
    <source>
        <dbReference type="SAM" id="SignalP"/>
    </source>
</evidence>
<dbReference type="STRING" id="3469.A0A4Y7KXQ4"/>
<organism evidence="3 4">
    <name type="scientific">Papaver somniferum</name>
    <name type="common">Opium poppy</name>
    <dbReference type="NCBI Taxonomy" id="3469"/>
    <lineage>
        <taxon>Eukaryota</taxon>
        <taxon>Viridiplantae</taxon>
        <taxon>Streptophyta</taxon>
        <taxon>Embryophyta</taxon>
        <taxon>Tracheophyta</taxon>
        <taxon>Spermatophyta</taxon>
        <taxon>Magnoliopsida</taxon>
        <taxon>Ranunculales</taxon>
        <taxon>Papaveraceae</taxon>
        <taxon>Papaveroideae</taxon>
        <taxon>Papaver</taxon>
    </lineage>
</organism>
<keyword evidence="4" id="KW-1185">Reference proteome</keyword>
<dbReference type="AlphaFoldDB" id="A0A4Y7KXQ4"/>
<accession>A0A4Y7KXQ4</accession>
<feature type="signal peptide" evidence="2">
    <location>
        <begin position="1"/>
        <end position="24"/>
    </location>
</feature>